<evidence type="ECO:0000256" key="7">
    <source>
        <dbReference type="ARBA" id="ARBA00023014"/>
    </source>
</evidence>
<reference evidence="9 10" key="1">
    <citation type="journal article" date="2018" name="Int. J. Syst. Evol. Microbiol.">
        <title>Whole-genome-based revisit of Photorhabdus phylogeny: proposal for the elevation of most Photorhabdus subspecies to the species level and description of one novel species Photorhabdus bodei sp. nov., and one novel subspecies Photorhabdus laumondii subsp. clarkei subsp. nov.</title>
        <authorList>
            <person name="Machado R.A.R."/>
            <person name="Wuthrich D."/>
            <person name="Kuhnert P."/>
            <person name="Arce C.C.M."/>
            <person name="Thonen L."/>
            <person name="Ruiz C."/>
            <person name="Zhang X."/>
            <person name="Robert C.A.M."/>
            <person name="Karimi J."/>
            <person name="Kamali S."/>
            <person name="Ma J."/>
            <person name="Bruggmann R."/>
            <person name="Erb M."/>
        </authorList>
    </citation>
    <scope>NUCLEOTIDE SEQUENCE [LARGE SCALE GENOMIC DNA]</scope>
    <source>
        <strain evidence="9 10">BOJ-47</strain>
    </source>
</reference>
<organism evidence="9 10">
    <name type="scientific">Photorhabdus laumondii subsp. clarkei</name>
    <dbReference type="NCBI Taxonomy" id="2029685"/>
    <lineage>
        <taxon>Bacteria</taxon>
        <taxon>Pseudomonadati</taxon>
        <taxon>Pseudomonadota</taxon>
        <taxon>Gammaproteobacteria</taxon>
        <taxon>Enterobacterales</taxon>
        <taxon>Morganellaceae</taxon>
        <taxon>Photorhabdus</taxon>
    </lineage>
</organism>
<dbReference type="AlphaFoldDB" id="A0A329VD07"/>
<comment type="cofactor">
    <cofactor evidence="1">
        <name>[4Fe-4S] cluster</name>
        <dbReference type="ChEBI" id="CHEBI:49883"/>
    </cofactor>
</comment>
<evidence type="ECO:0000256" key="6">
    <source>
        <dbReference type="ARBA" id="ARBA00023004"/>
    </source>
</evidence>
<proteinExistence type="predicted"/>
<dbReference type="PANTHER" id="PTHR11228">
    <property type="entry name" value="RADICAL SAM DOMAIN PROTEIN"/>
    <property type="match status" value="1"/>
</dbReference>
<keyword evidence="6" id="KW-0408">Iron</keyword>
<gene>
    <name evidence="9" type="ORF">CKY01_21465</name>
</gene>
<dbReference type="SFLD" id="SFLDS00029">
    <property type="entry name" value="Radical_SAM"/>
    <property type="match status" value="1"/>
</dbReference>
<dbReference type="InterPro" id="IPR058240">
    <property type="entry name" value="rSAM_sf"/>
</dbReference>
<keyword evidence="4" id="KW-0479">Metal-binding</keyword>
<evidence type="ECO:0000313" key="10">
    <source>
        <dbReference type="Proteomes" id="UP000250870"/>
    </source>
</evidence>
<dbReference type="InterPro" id="IPR007197">
    <property type="entry name" value="rSAM"/>
</dbReference>
<protein>
    <recommendedName>
        <fullName evidence="8">Radical SAM core domain-containing protein</fullName>
    </recommendedName>
</protein>
<sequence>MSDLINIIHTIQPPSSWPPVTRRVRRYRNIGIKTSCNLRCSYCEIKRARVNTEAIISSLTRILERFNPHDVFLRVEADGEITLYPKILDFLAECVQKKDYSIEVLTNGTRLPACLRPGLLWVISIDGHTEQMNKARGLRQKQIDIILDHAVSLSAELQCVYHGQSVEEINDFIDTLQARGFTGRLHFLPLLATKGRPLTVHLNYEQLHKASFLECKAFFDRWDYIYQHGRRGDFVCDQIKNGFNYYIDGENISMVKCDSYSPVPKYLEIEGLQEEQEYDHFPCGTCLSNQEFNNQRDRMTLNK</sequence>
<evidence type="ECO:0000256" key="3">
    <source>
        <dbReference type="ARBA" id="ARBA00022691"/>
    </source>
</evidence>
<dbReference type="InterPro" id="IPR013785">
    <property type="entry name" value="Aldolase_TIM"/>
</dbReference>
<dbReference type="Proteomes" id="UP000250870">
    <property type="component" value="Unassembled WGS sequence"/>
</dbReference>
<dbReference type="InterPro" id="IPR050377">
    <property type="entry name" value="Radical_SAM_PqqE_MftC-like"/>
</dbReference>
<feature type="domain" description="Radical SAM core" evidence="8">
    <location>
        <begin position="20"/>
        <end position="235"/>
    </location>
</feature>
<dbReference type="GO" id="GO:0046872">
    <property type="term" value="F:metal ion binding"/>
    <property type="evidence" value="ECO:0007669"/>
    <property type="project" value="UniProtKB-KW"/>
</dbReference>
<evidence type="ECO:0000259" key="8">
    <source>
        <dbReference type="PROSITE" id="PS51918"/>
    </source>
</evidence>
<comment type="caution">
    <text evidence="9">The sequence shown here is derived from an EMBL/GenBank/DDBJ whole genome shotgun (WGS) entry which is preliminary data.</text>
</comment>
<evidence type="ECO:0000256" key="2">
    <source>
        <dbReference type="ARBA" id="ARBA00022485"/>
    </source>
</evidence>
<evidence type="ECO:0000313" key="9">
    <source>
        <dbReference type="EMBL" id="RAW83105.1"/>
    </source>
</evidence>
<dbReference type="EMBL" id="NSCI01000051">
    <property type="protein sequence ID" value="RAW83105.1"/>
    <property type="molecule type" value="Genomic_DNA"/>
</dbReference>
<keyword evidence="2" id="KW-0004">4Fe-4S</keyword>
<dbReference type="InterPro" id="IPR000385">
    <property type="entry name" value="MoaA_NifB_PqqE_Fe-S-bd_CS"/>
</dbReference>
<dbReference type="Gene3D" id="3.20.20.70">
    <property type="entry name" value="Aldolase class I"/>
    <property type="match status" value="1"/>
</dbReference>
<dbReference type="SUPFAM" id="SSF102114">
    <property type="entry name" value="Radical SAM enzymes"/>
    <property type="match status" value="1"/>
</dbReference>
<dbReference type="GO" id="GO:0051539">
    <property type="term" value="F:4 iron, 4 sulfur cluster binding"/>
    <property type="evidence" value="ECO:0007669"/>
    <property type="project" value="UniProtKB-KW"/>
</dbReference>
<keyword evidence="5" id="KW-0560">Oxidoreductase</keyword>
<evidence type="ECO:0000256" key="5">
    <source>
        <dbReference type="ARBA" id="ARBA00023002"/>
    </source>
</evidence>
<evidence type="ECO:0000256" key="1">
    <source>
        <dbReference type="ARBA" id="ARBA00001966"/>
    </source>
</evidence>
<evidence type="ECO:0000256" key="4">
    <source>
        <dbReference type="ARBA" id="ARBA00022723"/>
    </source>
</evidence>
<dbReference type="RefSeq" id="WP_113027092.1">
    <property type="nucleotide sequence ID" value="NZ_CAWNWQ010000051.1"/>
</dbReference>
<dbReference type="PANTHER" id="PTHR11228:SF7">
    <property type="entry name" value="PQQA PEPTIDE CYCLASE"/>
    <property type="match status" value="1"/>
</dbReference>
<dbReference type="GO" id="GO:0016491">
    <property type="term" value="F:oxidoreductase activity"/>
    <property type="evidence" value="ECO:0007669"/>
    <property type="project" value="UniProtKB-KW"/>
</dbReference>
<dbReference type="CDD" id="cd01335">
    <property type="entry name" value="Radical_SAM"/>
    <property type="match status" value="1"/>
</dbReference>
<dbReference type="PROSITE" id="PS01305">
    <property type="entry name" value="MOAA_NIFB_PQQE"/>
    <property type="match status" value="1"/>
</dbReference>
<keyword evidence="3" id="KW-0949">S-adenosyl-L-methionine</keyword>
<keyword evidence="7" id="KW-0411">Iron-sulfur</keyword>
<name>A0A329VD07_9GAMM</name>
<dbReference type="PROSITE" id="PS51918">
    <property type="entry name" value="RADICAL_SAM"/>
    <property type="match status" value="1"/>
</dbReference>
<dbReference type="SFLD" id="SFLDG01067">
    <property type="entry name" value="SPASM/twitch_domain_containing"/>
    <property type="match status" value="1"/>
</dbReference>
<accession>A0A329VD07</accession>